<dbReference type="OrthoDB" id="9854087at2"/>
<feature type="transmembrane region" description="Helical" evidence="1">
    <location>
        <begin position="45"/>
        <end position="70"/>
    </location>
</feature>
<accession>A0A845L485</accession>
<gene>
    <name evidence="2" type="ORF">GTO91_02360</name>
</gene>
<keyword evidence="1" id="KW-0812">Transmembrane</keyword>
<dbReference type="Proteomes" id="UP000463470">
    <property type="component" value="Unassembled WGS sequence"/>
</dbReference>
<dbReference type="RefSeq" id="WP_161254327.1">
    <property type="nucleotide sequence ID" value="NZ_WXEY01000002.1"/>
</dbReference>
<comment type="caution">
    <text evidence="2">The sequence shown here is derived from an EMBL/GenBank/DDBJ whole genome shotgun (WGS) entry which is preliminary data.</text>
</comment>
<organism evidence="2 3">
    <name type="scientific">Heliomicrobium undosum</name>
    <dbReference type="NCBI Taxonomy" id="121734"/>
    <lineage>
        <taxon>Bacteria</taxon>
        <taxon>Bacillati</taxon>
        <taxon>Bacillota</taxon>
        <taxon>Clostridia</taxon>
        <taxon>Eubacteriales</taxon>
        <taxon>Heliobacteriaceae</taxon>
        <taxon>Heliomicrobium</taxon>
    </lineage>
</organism>
<proteinExistence type="predicted"/>
<keyword evidence="3" id="KW-1185">Reference proteome</keyword>
<sequence length="81" mass="8749">MPLLILIITVATAFVIGYGLRNRIPQPQQMTKGFAGYLAVSLTGVAFSIIAGIDASYATFVWSGIAIAFWQGLSQQDVRDQ</sequence>
<keyword evidence="1" id="KW-0472">Membrane</keyword>
<dbReference type="EMBL" id="WXEY01000002">
    <property type="protein sequence ID" value="MZP28568.1"/>
    <property type="molecule type" value="Genomic_DNA"/>
</dbReference>
<dbReference type="AlphaFoldDB" id="A0A845L485"/>
<evidence type="ECO:0000313" key="2">
    <source>
        <dbReference type="EMBL" id="MZP28568.1"/>
    </source>
</evidence>
<evidence type="ECO:0000256" key="1">
    <source>
        <dbReference type="SAM" id="Phobius"/>
    </source>
</evidence>
<protein>
    <submittedName>
        <fullName evidence="2">Uncharacterized protein</fullName>
    </submittedName>
</protein>
<keyword evidence="1" id="KW-1133">Transmembrane helix</keyword>
<evidence type="ECO:0000313" key="3">
    <source>
        <dbReference type="Proteomes" id="UP000463470"/>
    </source>
</evidence>
<name>A0A845L485_9FIRM</name>
<reference evidence="2 3" key="1">
    <citation type="submission" date="2020-01" db="EMBL/GenBank/DDBJ databases">
        <title>Whole-genome sequence of Heliobacterium undosum DSM 13378.</title>
        <authorList>
            <person name="Kyndt J.A."/>
            <person name="Meyer T.E."/>
        </authorList>
    </citation>
    <scope>NUCLEOTIDE SEQUENCE [LARGE SCALE GENOMIC DNA]</scope>
    <source>
        <strain evidence="2 3">DSM 13378</strain>
    </source>
</reference>